<dbReference type="AlphaFoldDB" id="A0A9D4JXW2"/>
<dbReference type="SUPFAM" id="SSF57535">
    <property type="entry name" value="Complement control module/SCR domain"/>
    <property type="match status" value="3"/>
</dbReference>
<feature type="disulfide bond" evidence="4">
    <location>
        <begin position="24"/>
        <end position="51"/>
    </location>
</feature>
<evidence type="ECO:0000256" key="4">
    <source>
        <dbReference type="PROSITE-ProRule" id="PRU00302"/>
    </source>
</evidence>
<dbReference type="InterPro" id="IPR000436">
    <property type="entry name" value="Sushi_SCR_CCP_dom"/>
</dbReference>
<dbReference type="PANTHER" id="PTHR45656:SF4">
    <property type="entry name" value="PROTEIN CBR-CLEC-78"/>
    <property type="match status" value="1"/>
</dbReference>
<keyword evidence="2" id="KW-0677">Repeat</keyword>
<accession>A0A9D4JXW2</accession>
<evidence type="ECO:0000256" key="3">
    <source>
        <dbReference type="ARBA" id="ARBA00023157"/>
    </source>
</evidence>
<dbReference type="Gene3D" id="2.10.70.10">
    <property type="entry name" value="Complement Module, domain 1"/>
    <property type="match status" value="3"/>
</dbReference>
<gene>
    <name evidence="6" type="ORF">DPMN_129922</name>
</gene>
<dbReference type="InterPro" id="IPR051277">
    <property type="entry name" value="SEZ6_CSMD_C4BPB_Regulators"/>
</dbReference>
<evidence type="ECO:0000256" key="1">
    <source>
        <dbReference type="ARBA" id="ARBA00022729"/>
    </source>
</evidence>
<reference evidence="6" key="2">
    <citation type="submission" date="2020-11" db="EMBL/GenBank/DDBJ databases">
        <authorList>
            <person name="McCartney M.A."/>
            <person name="Auch B."/>
            <person name="Kono T."/>
            <person name="Mallez S."/>
            <person name="Becker A."/>
            <person name="Gohl D.M."/>
            <person name="Silverstein K.A.T."/>
            <person name="Koren S."/>
            <person name="Bechman K.B."/>
            <person name="Herman A."/>
            <person name="Abrahante J.E."/>
            <person name="Garbe J."/>
        </authorList>
    </citation>
    <scope>NUCLEOTIDE SEQUENCE</scope>
    <source>
        <strain evidence="6">Duluth1</strain>
        <tissue evidence="6">Whole animal</tissue>
    </source>
</reference>
<feature type="disulfide bond" evidence="4">
    <location>
        <begin position="82"/>
        <end position="109"/>
    </location>
</feature>
<dbReference type="PANTHER" id="PTHR45656">
    <property type="entry name" value="PROTEIN CBR-CLEC-78"/>
    <property type="match status" value="1"/>
</dbReference>
<organism evidence="6 7">
    <name type="scientific">Dreissena polymorpha</name>
    <name type="common">Zebra mussel</name>
    <name type="synonym">Mytilus polymorpha</name>
    <dbReference type="NCBI Taxonomy" id="45954"/>
    <lineage>
        <taxon>Eukaryota</taxon>
        <taxon>Metazoa</taxon>
        <taxon>Spiralia</taxon>
        <taxon>Lophotrochozoa</taxon>
        <taxon>Mollusca</taxon>
        <taxon>Bivalvia</taxon>
        <taxon>Autobranchia</taxon>
        <taxon>Heteroconchia</taxon>
        <taxon>Euheterodonta</taxon>
        <taxon>Imparidentia</taxon>
        <taxon>Neoheterodontei</taxon>
        <taxon>Myida</taxon>
        <taxon>Dreissenoidea</taxon>
        <taxon>Dreissenidae</taxon>
        <taxon>Dreissena</taxon>
    </lineage>
</organism>
<comment type="caution">
    <text evidence="4">Lacks conserved residue(s) required for the propagation of feature annotation.</text>
</comment>
<keyword evidence="7" id="KW-1185">Reference proteome</keyword>
<feature type="domain" description="Sushi" evidence="5">
    <location>
        <begin position="1"/>
        <end position="53"/>
    </location>
</feature>
<dbReference type="InterPro" id="IPR035976">
    <property type="entry name" value="Sushi/SCR/CCP_sf"/>
</dbReference>
<comment type="caution">
    <text evidence="6">The sequence shown here is derived from an EMBL/GenBank/DDBJ whole genome shotgun (WGS) entry which is preliminary data.</text>
</comment>
<dbReference type="PROSITE" id="PS50923">
    <property type="entry name" value="SUSHI"/>
    <property type="match status" value="2"/>
</dbReference>
<feature type="domain" description="Sushi" evidence="5">
    <location>
        <begin position="54"/>
        <end position="111"/>
    </location>
</feature>
<dbReference type="EMBL" id="JAIWYP010000005">
    <property type="protein sequence ID" value="KAH3827976.1"/>
    <property type="molecule type" value="Genomic_DNA"/>
</dbReference>
<keyword evidence="1" id="KW-0732">Signal</keyword>
<dbReference type="CDD" id="cd00033">
    <property type="entry name" value="CCP"/>
    <property type="match status" value="3"/>
</dbReference>
<dbReference type="SMART" id="SM00032">
    <property type="entry name" value="CCP"/>
    <property type="match status" value="3"/>
</dbReference>
<evidence type="ECO:0000313" key="6">
    <source>
        <dbReference type="EMBL" id="KAH3827976.1"/>
    </source>
</evidence>
<protein>
    <recommendedName>
        <fullName evidence="5">Sushi domain-containing protein</fullName>
    </recommendedName>
</protein>
<dbReference type="Pfam" id="PF00084">
    <property type="entry name" value="Sushi"/>
    <property type="match status" value="3"/>
</dbReference>
<proteinExistence type="predicted"/>
<sequence>MLNPSNGNVSYSSTTYASVANYSCNIGYFLNGSRSTMCAADGHWLNLNPGCTLYDCGPLNSPNNGTVNMTNTTYGAIAIYSCDAGYFLAGSYNNTCNATGKWNNAAPVCSRIVCGNITITNGLVSYSGAKAYGDHAEITCDAGYQLSGPSTRTCFGIWSQPESSCIAIGTCTIQYLFSF</sequence>
<evidence type="ECO:0000259" key="5">
    <source>
        <dbReference type="PROSITE" id="PS50923"/>
    </source>
</evidence>
<evidence type="ECO:0000313" key="7">
    <source>
        <dbReference type="Proteomes" id="UP000828390"/>
    </source>
</evidence>
<keyword evidence="3 4" id="KW-1015">Disulfide bond</keyword>
<dbReference type="Proteomes" id="UP000828390">
    <property type="component" value="Unassembled WGS sequence"/>
</dbReference>
<evidence type="ECO:0000256" key="2">
    <source>
        <dbReference type="ARBA" id="ARBA00022737"/>
    </source>
</evidence>
<keyword evidence="4" id="KW-0768">Sushi</keyword>
<name>A0A9D4JXW2_DREPO</name>
<reference evidence="6" key="1">
    <citation type="journal article" date="2019" name="bioRxiv">
        <title>The Genome of the Zebra Mussel, Dreissena polymorpha: A Resource for Invasive Species Research.</title>
        <authorList>
            <person name="McCartney M.A."/>
            <person name="Auch B."/>
            <person name="Kono T."/>
            <person name="Mallez S."/>
            <person name="Zhang Y."/>
            <person name="Obille A."/>
            <person name="Becker A."/>
            <person name="Abrahante J.E."/>
            <person name="Garbe J."/>
            <person name="Badalamenti J.P."/>
            <person name="Herman A."/>
            <person name="Mangelson H."/>
            <person name="Liachko I."/>
            <person name="Sullivan S."/>
            <person name="Sone E.D."/>
            <person name="Koren S."/>
            <person name="Silverstein K.A.T."/>
            <person name="Beckman K.B."/>
            <person name="Gohl D.M."/>
        </authorList>
    </citation>
    <scope>NUCLEOTIDE SEQUENCE</scope>
    <source>
        <strain evidence="6">Duluth1</strain>
        <tissue evidence="6">Whole animal</tissue>
    </source>
</reference>